<dbReference type="PANTHER" id="PTHR48100:SF54">
    <property type="entry name" value="PHOSPHATASE SPAC5H10.03-RELATED"/>
    <property type="match status" value="1"/>
</dbReference>
<dbReference type="HOGENOM" id="CLU_039184_1_1_1"/>
<evidence type="ECO:0000313" key="2">
    <source>
        <dbReference type="Proteomes" id="UP000019804"/>
    </source>
</evidence>
<dbReference type="RefSeq" id="XP_040636486.1">
    <property type="nucleotide sequence ID" value="XM_040780355.1"/>
</dbReference>
<dbReference type="GO" id="GO:0005737">
    <property type="term" value="C:cytoplasm"/>
    <property type="evidence" value="ECO:0007669"/>
    <property type="project" value="TreeGrafter"/>
</dbReference>
<dbReference type="PANTHER" id="PTHR48100">
    <property type="entry name" value="BROAD-SPECIFICITY PHOSPHATASE YOR283W-RELATED"/>
    <property type="match status" value="1"/>
</dbReference>
<dbReference type="GO" id="GO:0016791">
    <property type="term" value="F:phosphatase activity"/>
    <property type="evidence" value="ECO:0007669"/>
    <property type="project" value="TreeGrafter"/>
</dbReference>
<dbReference type="InterPro" id="IPR050275">
    <property type="entry name" value="PGM_Phosphatase"/>
</dbReference>
<dbReference type="EMBL" id="KK088435">
    <property type="protein sequence ID" value="EYE92798.1"/>
    <property type="molecule type" value="Genomic_DNA"/>
</dbReference>
<gene>
    <name evidence="1" type="ORF">EURHEDRAFT_404959</name>
</gene>
<organism evidence="1 2">
    <name type="scientific">Aspergillus ruber (strain CBS 135680)</name>
    <dbReference type="NCBI Taxonomy" id="1388766"/>
    <lineage>
        <taxon>Eukaryota</taxon>
        <taxon>Fungi</taxon>
        <taxon>Dikarya</taxon>
        <taxon>Ascomycota</taxon>
        <taxon>Pezizomycotina</taxon>
        <taxon>Eurotiomycetes</taxon>
        <taxon>Eurotiomycetidae</taxon>
        <taxon>Eurotiales</taxon>
        <taxon>Aspergillaceae</taxon>
        <taxon>Aspergillus</taxon>
        <taxon>Aspergillus subgen. Aspergillus</taxon>
    </lineage>
</organism>
<reference evidence="2" key="1">
    <citation type="journal article" date="2014" name="Nat. Commun.">
        <title>Genomic adaptations of the halophilic Dead Sea filamentous fungus Eurotium rubrum.</title>
        <authorList>
            <person name="Kis-Papo T."/>
            <person name="Weig A.R."/>
            <person name="Riley R."/>
            <person name="Persoh D."/>
            <person name="Salamov A."/>
            <person name="Sun H."/>
            <person name="Lipzen A."/>
            <person name="Wasser S.P."/>
            <person name="Rambold G."/>
            <person name="Grigoriev I.V."/>
            <person name="Nevo E."/>
        </authorList>
    </citation>
    <scope>NUCLEOTIDE SEQUENCE [LARGE SCALE GENOMIC DNA]</scope>
    <source>
        <strain evidence="2">CBS 135680</strain>
    </source>
</reference>
<name>A0A017S6X9_ASPRC</name>
<dbReference type="Proteomes" id="UP000019804">
    <property type="component" value="Unassembled WGS sequence"/>
</dbReference>
<keyword evidence="2" id="KW-1185">Reference proteome</keyword>
<dbReference type="Pfam" id="PF00300">
    <property type="entry name" value="His_Phos_1"/>
    <property type="match status" value="1"/>
</dbReference>
<evidence type="ECO:0000313" key="1">
    <source>
        <dbReference type="EMBL" id="EYE92798.1"/>
    </source>
</evidence>
<dbReference type="SMART" id="SM00855">
    <property type="entry name" value="PGAM"/>
    <property type="match status" value="1"/>
</dbReference>
<dbReference type="GeneID" id="63695479"/>
<dbReference type="OrthoDB" id="496981at2759"/>
<protein>
    <submittedName>
        <fullName evidence="1">Phosphoglycerate mutase-like protein</fullName>
    </submittedName>
</protein>
<dbReference type="AlphaFoldDB" id="A0A017S6X9"/>
<accession>A0A017S6X9</accession>
<proteinExistence type="predicted"/>
<dbReference type="SUPFAM" id="SSF53254">
    <property type="entry name" value="Phosphoglycerate mutase-like"/>
    <property type="match status" value="1"/>
</dbReference>
<dbReference type="InterPro" id="IPR013078">
    <property type="entry name" value="His_Pase_superF_clade-1"/>
</dbReference>
<sequence>MDLRLHVVRHAEGIHNPKHDISILDPPLTPKGVQQSEMLSQMFPFSENVGLVITSPLTRTLQTSLIGFQQTLDEKYYPETSGGGQFNGAQLLMSPDIQAHSARPCDTGSDQAILRSEFPHLPWDELVFDPVFPAKEGLYAPDLEALVKRGRRFQRLLEKEFAALANTGRPDIVVVSHGGFMKHFISYERLAFNQAGWMSFSVQFDRDSRMTSMRI</sequence>
<dbReference type="Gene3D" id="3.40.50.1240">
    <property type="entry name" value="Phosphoglycerate mutase-like"/>
    <property type="match status" value="1"/>
</dbReference>
<dbReference type="CDD" id="cd07067">
    <property type="entry name" value="HP_PGM_like"/>
    <property type="match status" value="1"/>
</dbReference>
<dbReference type="InterPro" id="IPR029033">
    <property type="entry name" value="His_PPase_superfam"/>
</dbReference>